<dbReference type="InterPro" id="IPR012899">
    <property type="entry name" value="LTXXQ"/>
</dbReference>
<feature type="chain" id="PRO_5037962124" description="LTXXQ motif family protein" evidence="1">
    <location>
        <begin position="24"/>
        <end position="147"/>
    </location>
</feature>
<organism evidence="2 3">
    <name type="scientific">Paludibacterium paludis</name>
    <dbReference type="NCBI Taxonomy" id="1225769"/>
    <lineage>
        <taxon>Bacteria</taxon>
        <taxon>Pseudomonadati</taxon>
        <taxon>Pseudomonadota</taxon>
        <taxon>Betaproteobacteria</taxon>
        <taxon>Neisseriales</taxon>
        <taxon>Chromobacteriaceae</taxon>
        <taxon>Paludibacterium</taxon>
    </lineage>
</organism>
<dbReference type="RefSeq" id="WP_189534543.1">
    <property type="nucleotide sequence ID" value="NZ_BMYX01000013.1"/>
</dbReference>
<keyword evidence="1" id="KW-0732">Signal</keyword>
<dbReference type="AlphaFoldDB" id="A0A918P3T0"/>
<evidence type="ECO:0008006" key="4">
    <source>
        <dbReference type="Google" id="ProtNLM"/>
    </source>
</evidence>
<dbReference type="GO" id="GO:0042597">
    <property type="term" value="C:periplasmic space"/>
    <property type="evidence" value="ECO:0007669"/>
    <property type="project" value="InterPro"/>
</dbReference>
<gene>
    <name evidence="2" type="ORF">GCM10011289_23630</name>
</gene>
<reference evidence="2" key="2">
    <citation type="submission" date="2020-09" db="EMBL/GenBank/DDBJ databases">
        <authorList>
            <person name="Sun Q."/>
            <person name="Kim S."/>
        </authorList>
    </citation>
    <scope>NUCLEOTIDE SEQUENCE</scope>
    <source>
        <strain evidence="2">KCTC 32182</strain>
    </source>
</reference>
<feature type="signal peptide" evidence="1">
    <location>
        <begin position="1"/>
        <end position="23"/>
    </location>
</feature>
<dbReference type="Proteomes" id="UP000645257">
    <property type="component" value="Unassembled WGS sequence"/>
</dbReference>
<evidence type="ECO:0000313" key="2">
    <source>
        <dbReference type="EMBL" id="GGY19359.1"/>
    </source>
</evidence>
<dbReference type="Pfam" id="PF07813">
    <property type="entry name" value="LTXXQ"/>
    <property type="match status" value="1"/>
</dbReference>
<keyword evidence="3" id="KW-1185">Reference proteome</keyword>
<evidence type="ECO:0000313" key="3">
    <source>
        <dbReference type="Proteomes" id="UP000645257"/>
    </source>
</evidence>
<dbReference type="EMBL" id="BMYX01000013">
    <property type="protein sequence ID" value="GGY19359.1"/>
    <property type="molecule type" value="Genomic_DNA"/>
</dbReference>
<sequence>MKWMLVRALALAAAMACATSARASEAADDAKAAWHRDAALDQALQVNSQALLHDRLGVRPEQEQAWLAFAMVAGHAGECLGESALNMPAPQRLERRLAWLERQKVQTARELAVVREFYAVLTPDQKRTLDTWLASSLAPQAFAAPRP</sequence>
<name>A0A918P3T0_9NEIS</name>
<evidence type="ECO:0000256" key="1">
    <source>
        <dbReference type="SAM" id="SignalP"/>
    </source>
</evidence>
<accession>A0A918P3T0</accession>
<proteinExistence type="predicted"/>
<protein>
    <recommendedName>
        <fullName evidence="4">LTXXQ motif family protein</fullName>
    </recommendedName>
</protein>
<comment type="caution">
    <text evidence="2">The sequence shown here is derived from an EMBL/GenBank/DDBJ whole genome shotgun (WGS) entry which is preliminary data.</text>
</comment>
<reference evidence="2" key="1">
    <citation type="journal article" date="2014" name="Int. J. Syst. Evol. Microbiol.">
        <title>Complete genome sequence of Corynebacterium casei LMG S-19264T (=DSM 44701T), isolated from a smear-ripened cheese.</title>
        <authorList>
            <consortium name="US DOE Joint Genome Institute (JGI-PGF)"/>
            <person name="Walter F."/>
            <person name="Albersmeier A."/>
            <person name="Kalinowski J."/>
            <person name="Ruckert C."/>
        </authorList>
    </citation>
    <scope>NUCLEOTIDE SEQUENCE</scope>
    <source>
        <strain evidence="2">KCTC 32182</strain>
    </source>
</reference>